<gene>
    <name evidence="3" type="ORF">ACFSUF_17835</name>
</gene>
<dbReference type="InterPro" id="IPR003343">
    <property type="entry name" value="Big_2"/>
</dbReference>
<evidence type="ECO:0000313" key="3">
    <source>
        <dbReference type="EMBL" id="MFD2614274.1"/>
    </source>
</evidence>
<dbReference type="InterPro" id="IPR017853">
    <property type="entry name" value="GH"/>
</dbReference>
<reference evidence="4" key="1">
    <citation type="journal article" date="2019" name="Int. J. Syst. Evol. Microbiol.">
        <title>The Global Catalogue of Microorganisms (GCM) 10K type strain sequencing project: providing services to taxonomists for standard genome sequencing and annotation.</title>
        <authorList>
            <consortium name="The Broad Institute Genomics Platform"/>
            <consortium name="The Broad Institute Genome Sequencing Center for Infectious Disease"/>
            <person name="Wu L."/>
            <person name="Ma J."/>
        </authorList>
    </citation>
    <scope>NUCLEOTIDE SEQUENCE [LARGE SCALE GENOMIC DNA]</scope>
    <source>
        <strain evidence="4">KCTC 3950</strain>
    </source>
</reference>
<dbReference type="Gene3D" id="2.60.40.1080">
    <property type="match status" value="3"/>
</dbReference>
<keyword evidence="1" id="KW-0732">Signal</keyword>
<proteinExistence type="predicted"/>
<dbReference type="SUPFAM" id="SSF49373">
    <property type="entry name" value="Invasin/intimin cell-adhesion fragments"/>
    <property type="match status" value="3"/>
</dbReference>
<name>A0ABW5PGL5_9BACL</name>
<comment type="caution">
    <text evidence="3">The sequence shown here is derived from an EMBL/GenBank/DDBJ whole genome shotgun (WGS) entry which is preliminary data.</text>
</comment>
<dbReference type="Pfam" id="PF02368">
    <property type="entry name" value="Big_2"/>
    <property type="match status" value="1"/>
</dbReference>
<dbReference type="InterPro" id="IPR003790">
    <property type="entry name" value="GHL10"/>
</dbReference>
<dbReference type="SUPFAM" id="SSF51445">
    <property type="entry name" value="(Trans)glycosidases"/>
    <property type="match status" value="1"/>
</dbReference>
<dbReference type="InterPro" id="IPR008964">
    <property type="entry name" value="Invasin/intimin_cell_adhesion"/>
</dbReference>
<dbReference type="SMART" id="SM00635">
    <property type="entry name" value="BID_2"/>
    <property type="match status" value="3"/>
</dbReference>
<dbReference type="Gene3D" id="2.60.40.10">
    <property type="entry name" value="Immunoglobulins"/>
    <property type="match status" value="1"/>
</dbReference>
<dbReference type="EMBL" id="JBHUME010000011">
    <property type="protein sequence ID" value="MFD2614274.1"/>
    <property type="molecule type" value="Genomic_DNA"/>
</dbReference>
<dbReference type="PANTHER" id="PTHR43405">
    <property type="entry name" value="GLYCOSYL HYDROLASE DIGH"/>
    <property type="match status" value="1"/>
</dbReference>
<dbReference type="NCBIfam" id="NF047446">
    <property type="entry name" value="barrel_OmpL47"/>
    <property type="match status" value="1"/>
</dbReference>
<dbReference type="InterPro" id="IPR052177">
    <property type="entry name" value="Divisome_Glycosyl_Hydrolase"/>
</dbReference>
<feature type="domain" description="BIG2" evidence="2">
    <location>
        <begin position="222"/>
        <end position="292"/>
    </location>
</feature>
<dbReference type="Pfam" id="PF25833">
    <property type="entry name" value="Fn3_SaeA_3rd"/>
    <property type="match status" value="1"/>
</dbReference>
<keyword evidence="4" id="KW-1185">Reference proteome</keyword>
<protein>
    <submittedName>
        <fullName evidence="3">Family 10 glycosylhydrolase</fullName>
    </submittedName>
</protein>
<dbReference type="Gene3D" id="3.20.20.80">
    <property type="entry name" value="Glycosidases"/>
    <property type="match status" value="1"/>
</dbReference>
<feature type="domain" description="BIG2" evidence="2">
    <location>
        <begin position="388"/>
        <end position="469"/>
    </location>
</feature>
<dbReference type="PANTHER" id="PTHR43405:SF1">
    <property type="entry name" value="GLYCOSYL HYDROLASE DIGH"/>
    <property type="match status" value="1"/>
</dbReference>
<dbReference type="Proteomes" id="UP001597541">
    <property type="component" value="Unassembled WGS sequence"/>
</dbReference>
<dbReference type="InterPro" id="IPR058692">
    <property type="entry name" value="Fn3_SaeA_2nd"/>
</dbReference>
<dbReference type="Gene3D" id="3.30.1920.20">
    <property type="match status" value="1"/>
</dbReference>
<dbReference type="RefSeq" id="WP_377604958.1">
    <property type="nucleotide sequence ID" value="NZ_JBHUME010000011.1"/>
</dbReference>
<feature type="domain" description="BIG2" evidence="2">
    <location>
        <begin position="305"/>
        <end position="381"/>
    </location>
</feature>
<dbReference type="Pfam" id="PF02638">
    <property type="entry name" value="GHL10"/>
    <property type="match status" value="1"/>
</dbReference>
<evidence type="ECO:0000313" key="4">
    <source>
        <dbReference type="Proteomes" id="UP001597541"/>
    </source>
</evidence>
<sequence length="1196" mass="127457">MSVSFPVRSLRKTLSVTTALILTLNTFTATFESALPRAYAADAAAPALVEGFESLVQLAPSSARANSVKLDPLSRPEPVLYGYGAAKLDYDFTGTIGTSAAYINFKDPDGTAGRSIPGNPVKLGVWVYGDAGNHWLRAVVRDSAGKVSTLDITASNGLSWTGWKYVTVAVPSTVVYPIKLTQLYIVETKDTNKNSGRLYFDQLSAMYADTPIAALDIAGLTPLQAGTTGKASVFQTSNGSVEPALIESGVTFRSSDEQVATVGPDGTVQALQPGMVTVTADYAGAPQAVYNLNVTADKPLPAKLEVTALTKLEAGTASKVKAYATYAGLTEPVAVLQGAVFTSSNPAVAFIDAAGGLKALKAGTSTITVTYEGVSTSYLLTISEPVPVLQRIDLLGLNSLTIGDTLKPKVTGTYTWLTEPVELTSGVQFTSSNPAAASVAADGTLTALAVGATRITATYGGKTSSYYLTVNKQQAAPKREMRAAWIATVDNVDWPAKGVVTEAEQKASFIAMLDQMESAGINAVIMQVKPTSDSFYPSQYGPWSEWLTGVQGKDPGYNPLAFMLEEVHKRNMEFHAWFNPYRISLQSDVTKLTADHPARLHPDWVVSYGGKLYYNPGVPAAKAFIQDSIMEVVNGYDIDAVHFDDYFYPYPVTGVDFPDDAQYQQYGAGFANKADWRRNNVNTFVQEISAKIKQAKSHVKFGISPFGIWKNKSTDPAGSDTNGLSSYDAIYADSKKWIDEEWIDYITPQIYWYLGYSPAAYDKLTEWWSGAVQGKHVQLYSGQAIYRIGSGDGWMSPDEVPNQIKYNRNFENVQGSMFFSAKWFAENPLGFTDRLKHDLYRYPALVPAMPWIDSAAPAAAVVESAVSRGAAGVELKWKDAAGSDAAYYVVYRFDGNTAGALDDPSRIVGKVRRAADAANGVFVDTSAVEGQQYTYVVTAVDRLHNESGASNSVTLTNTPDVTAPVTWAVVSGKKQGDWYGSAVSVAFTATDELSGVAVTEVSVDGGVTWQVHGNGEAVTLGAEGKHTVLYRSVDAAGNREEAKSVAVAIDLAAPVVKISGVGGVYTVDQTVKITCTAADAVSGVASDSCGAALVDAPAYELGVGRHAVTATATDAAGHVGTASAEYEVVVTIDSLAALTKRFVTGAGADRVAASLVKKLEMKKYDDYIAEVRSYAGKRLTAKQAELLAGLAAVLKR</sequence>
<accession>A0ABW5PGL5</accession>
<dbReference type="Gene3D" id="2.60.120.430">
    <property type="entry name" value="Galactose-binding lectin"/>
    <property type="match status" value="1"/>
</dbReference>
<dbReference type="InterPro" id="IPR013783">
    <property type="entry name" value="Ig-like_fold"/>
</dbReference>
<evidence type="ECO:0000256" key="1">
    <source>
        <dbReference type="ARBA" id="ARBA00022729"/>
    </source>
</evidence>
<dbReference type="InterPro" id="IPR058094">
    <property type="entry name" value="Ig-like_OmpL47-like"/>
</dbReference>
<evidence type="ECO:0000259" key="2">
    <source>
        <dbReference type="SMART" id="SM00635"/>
    </source>
</evidence>
<organism evidence="3 4">
    <name type="scientific">Paenibacillus gansuensis</name>
    <dbReference type="NCBI Taxonomy" id="306542"/>
    <lineage>
        <taxon>Bacteria</taxon>
        <taxon>Bacillati</taxon>
        <taxon>Bacillota</taxon>
        <taxon>Bacilli</taxon>
        <taxon>Bacillales</taxon>
        <taxon>Paenibacillaceae</taxon>
        <taxon>Paenibacillus</taxon>
    </lineage>
</organism>